<feature type="domain" description="Phosphodiester glycosidase" evidence="1">
    <location>
        <begin position="425"/>
        <end position="603"/>
    </location>
</feature>
<gene>
    <name evidence="2" type="ORF">DXZ20_04210</name>
</gene>
<keyword evidence="2" id="KW-0326">Glycosidase</keyword>
<reference evidence="2 3" key="1">
    <citation type="journal article" date="2020" name="Microb. Ecol.">
        <title>Ecogenomics of the Marine Benthic Filamentous Cyanobacterium Adonisia.</title>
        <authorList>
            <person name="Walter J.M."/>
            <person name="Coutinho F.H."/>
            <person name="Leomil L."/>
            <person name="Hargreaves P.I."/>
            <person name="Campeao M.E."/>
            <person name="Vieira V.V."/>
            <person name="Silva B.S."/>
            <person name="Fistarol G.O."/>
            <person name="Salomon P.S."/>
            <person name="Sawabe T."/>
            <person name="Mino S."/>
            <person name="Hosokawa M."/>
            <person name="Miyashita H."/>
            <person name="Maruyama F."/>
            <person name="van Verk M.C."/>
            <person name="Dutilh B.E."/>
            <person name="Thompson C.C."/>
            <person name="Thompson F.L."/>
        </authorList>
    </citation>
    <scope>NUCLEOTIDE SEQUENCE [LARGE SCALE GENOMIC DNA]</scope>
    <source>
        <strain evidence="2 3">CCMR0081</strain>
    </source>
</reference>
<sequence length="612" mass="66186">MSVQGPWSPHVRSSLKYLVLMLCVCSFVLGGAQIDSQPAVTNVVTASLGRLALVKATEPTASGRQLRLNGRLVNGAWQKRRDLIGIADGAIATHLGVDLGSTGDPSEQPVSWFNGANQGMLTLPAWRYEHHRYVDISPLGRQHEWQVTPQGSVLDLTLPTSQIMAVRQGRQSWGDRLVLDLSKEASWQVSPATNSITVTVDAAMDTGAISAFKLTPTNSLKGANITSSAQRTTLTLTVANHLKPHVWSLAEPNRLVIDIRPDALRSKEILWADGVQFQQRYVSLGSQRFPVYTLSLDANHPDFSLLPLWAFPDQAAGIKPPSDLAEQWQPIALINGGFFNRNNQLPLGALRFNNSWISGPILGRGAMGWDDQGNVIMSRLTLAATVTANNQTYPIDHLNSGYVKAGIARYTEHWGPQYTTLVDNEVVVTVQNERVLQQRTLGSAGQETVPIPPGGYLLVLRSFNSAASAFAPGATVALTQQMQPSSFEQLPHTLGAGPLLITRGQIVLNAQQESFSRNFIEGRAPRSIIGLTPTGQIKLIAIQDRVGGRGPTLPETAQIVQKLGCTDALNLDGGSSSSLYLGGMLLNRHPRTAARINNALGVFASSPVENRL</sequence>
<evidence type="ECO:0000259" key="1">
    <source>
        <dbReference type="Pfam" id="PF09992"/>
    </source>
</evidence>
<evidence type="ECO:0000313" key="2">
    <source>
        <dbReference type="EMBL" id="NEZ54907.1"/>
    </source>
</evidence>
<organism evidence="2 3">
    <name type="scientific">Adonisia turfae CCMR0081</name>
    <dbReference type="NCBI Taxonomy" id="2292702"/>
    <lineage>
        <taxon>Bacteria</taxon>
        <taxon>Bacillati</taxon>
        <taxon>Cyanobacteriota</taxon>
        <taxon>Adonisia</taxon>
        <taxon>Adonisia turfae</taxon>
    </lineage>
</organism>
<name>A0A6M0RF82_9CYAN</name>
<dbReference type="PANTHER" id="PTHR40446:SF2">
    <property type="entry name" value="N-ACETYLGLUCOSAMINE-1-PHOSPHODIESTER ALPHA-N-ACETYLGLUCOSAMINIDASE"/>
    <property type="match status" value="1"/>
</dbReference>
<dbReference type="Proteomes" id="UP000481033">
    <property type="component" value="Unassembled WGS sequence"/>
</dbReference>
<dbReference type="EMBL" id="QXHD01000004">
    <property type="protein sequence ID" value="NEZ54907.1"/>
    <property type="molecule type" value="Genomic_DNA"/>
</dbReference>
<accession>A0A6M0RF82</accession>
<dbReference type="GO" id="GO:0016798">
    <property type="term" value="F:hydrolase activity, acting on glycosyl bonds"/>
    <property type="evidence" value="ECO:0007669"/>
    <property type="project" value="UniProtKB-KW"/>
</dbReference>
<keyword evidence="2" id="KW-0378">Hydrolase</keyword>
<comment type="caution">
    <text evidence="2">The sequence shown here is derived from an EMBL/GenBank/DDBJ whole genome shotgun (WGS) entry which is preliminary data.</text>
</comment>
<keyword evidence="3" id="KW-1185">Reference proteome</keyword>
<proteinExistence type="predicted"/>
<dbReference type="RefSeq" id="WP_163696646.1">
    <property type="nucleotide sequence ID" value="NZ_QXHD01000004.1"/>
</dbReference>
<protein>
    <submittedName>
        <fullName evidence="2">Phosphodiester glycosidase family protein</fullName>
    </submittedName>
</protein>
<dbReference type="AlphaFoldDB" id="A0A6M0RF82"/>
<dbReference type="Pfam" id="PF09992">
    <property type="entry name" value="NAGPA"/>
    <property type="match status" value="1"/>
</dbReference>
<evidence type="ECO:0000313" key="3">
    <source>
        <dbReference type="Proteomes" id="UP000481033"/>
    </source>
</evidence>
<dbReference type="InterPro" id="IPR018711">
    <property type="entry name" value="NAGPA"/>
</dbReference>
<dbReference type="PANTHER" id="PTHR40446">
    <property type="entry name" value="N-ACETYLGLUCOSAMINE-1-PHOSPHODIESTER ALPHA-N-ACETYLGLUCOSAMINIDASE"/>
    <property type="match status" value="1"/>
</dbReference>